<gene>
    <name evidence="1" type="ORF">SPIL2461_LOCUS15089</name>
</gene>
<dbReference type="AlphaFoldDB" id="A0A812UCU3"/>
<comment type="caution">
    <text evidence="1">The sequence shown here is derived from an EMBL/GenBank/DDBJ whole genome shotgun (WGS) entry which is preliminary data.</text>
</comment>
<evidence type="ECO:0000313" key="2">
    <source>
        <dbReference type="Proteomes" id="UP000649617"/>
    </source>
</evidence>
<reference evidence="1" key="1">
    <citation type="submission" date="2021-02" db="EMBL/GenBank/DDBJ databases">
        <authorList>
            <person name="Dougan E. K."/>
            <person name="Rhodes N."/>
            <person name="Thang M."/>
            <person name="Chan C."/>
        </authorList>
    </citation>
    <scope>NUCLEOTIDE SEQUENCE</scope>
</reference>
<dbReference type="InterPro" id="IPR023214">
    <property type="entry name" value="HAD_sf"/>
</dbReference>
<dbReference type="Gene3D" id="3.40.50.1000">
    <property type="entry name" value="HAD superfamily/HAD-like"/>
    <property type="match status" value="1"/>
</dbReference>
<name>A0A812UCU3_SYMPI</name>
<dbReference type="EMBL" id="CAJNIZ010036113">
    <property type="protein sequence ID" value="CAE7563613.1"/>
    <property type="molecule type" value="Genomic_DNA"/>
</dbReference>
<dbReference type="OrthoDB" id="436983at2759"/>
<organism evidence="1 2">
    <name type="scientific">Symbiodinium pilosum</name>
    <name type="common">Dinoflagellate</name>
    <dbReference type="NCBI Taxonomy" id="2952"/>
    <lineage>
        <taxon>Eukaryota</taxon>
        <taxon>Sar</taxon>
        <taxon>Alveolata</taxon>
        <taxon>Dinophyceae</taxon>
        <taxon>Suessiales</taxon>
        <taxon>Symbiodiniaceae</taxon>
        <taxon>Symbiodinium</taxon>
    </lineage>
</organism>
<accession>A0A812UCU3</accession>
<proteinExistence type="predicted"/>
<keyword evidence="2" id="KW-1185">Reference proteome</keyword>
<protein>
    <submittedName>
        <fullName evidence="1">Uncharacterized protein</fullName>
    </submittedName>
</protein>
<dbReference type="Proteomes" id="UP000649617">
    <property type="component" value="Unassembled WGS sequence"/>
</dbReference>
<sequence>MTFLSQLNLQVTAPEEGADWRKLPEVPLSPTAPPLIVAGLPLSRAAEAVKQLQEAGHTLLYAGAAEGEVKAVMAASIPSAFGLSGCEAVQSAADVVLLSDFLGSLAFAKWRCSLAVTSPEKYVLFSLCPRCSPLV</sequence>
<evidence type="ECO:0000313" key="1">
    <source>
        <dbReference type="EMBL" id="CAE7563613.1"/>
    </source>
</evidence>